<protein>
    <recommendedName>
        <fullName evidence="2">NYN domain-containing protein</fullName>
    </recommendedName>
</protein>
<accession>A0A8S9HYA4</accession>
<dbReference type="GO" id="GO:0010468">
    <property type="term" value="P:regulation of gene expression"/>
    <property type="evidence" value="ECO:0007669"/>
    <property type="project" value="InterPro"/>
</dbReference>
<name>A0A8S9HYA4_BRACR</name>
<organism evidence="1">
    <name type="scientific">Brassica cretica</name>
    <name type="common">Mustard</name>
    <dbReference type="NCBI Taxonomy" id="69181"/>
    <lineage>
        <taxon>Eukaryota</taxon>
        <taxon>Viridiplantae</taxon>
        <taxon>Streptophyta</taxon>
        <taxon>Embryophyta</taxon>
        <taxon>Tracheophyta</taxon>
        <taxon>Spermatophyta</taxon>
        <taxon>Magnoliopsida</taxon>
        <taxon>eudicotyledons</taxon>
        <taxon>Gunneridae</taxon>
        <taxon>Pentapetalae</taxon>
        <taxon>rosids</taxon>
        <taxon>malvids</taxon>
        <taxon>Brassicales</taxon>
        <taxon>Brassicaceae</taxon>
        <taxon>Brassiceae</taxon>
        <taxon>Brassica</taxon>
    </lineage>
</organism>
<evidence type="ECO:0008006" key="2">
    <source>
        <dbReference type="Google" id="ProtNLM"/>
    </source>
</evidence>
<dbReference type="PANTHER" id="PTHR14379:SF64">
    <property type="entry name" value="NYN DOMAIN-CONTAINING PROTEIN"/>
    <property type="match status" value="1"/>
</dbReference>
<dbReference type="GO" id="GO:0005777">
    <property type="term" value="C:peroxisome"/>
    <property type="evidence" value="ECO:0007669"/>
    <property type="project" value="InterPro"/>
</dbReference>
<sequence length="471" mass="53446">MLSQSVPSSSEGIGQSSSGTPLIAHFLFVSPPPLLIRSMKKIQLALSKRGFSGKISIWAYVHEDYEFLKRKKKTWVSNIHFLPGDNDASKRRIRMLNDMQLLSRDSPVRPPDDAVLILVSDHFMGDYTYFEVFISNMENRYYYPVLVVPSVIMDRSGHPWVQVDGVAPDKPLDSLSLRQTLVYWNIDDYPIPTDELDPVFGDILKALHVMGFRNGYIDVYLYSEQINCEAIVTDDFLGQGEYYCAFGYKVLDITLYMIRRATCIGPGPVNYFVIAKPKRELHRVLQCLKSRRHNVLLVKPPPPGEKFLFSVASLLENARFLGGGKPRFKELYASHASEYDISFEKYVEIKEDVSKTVDFSDRIPTVRGPRTAVFWDAVDCPFPPSSSPDEIYHSISSALAERCFSDNITIWAYLDDDDADKKGSALLGCDKTWASRIYFLPGESQLDNAQLLGGGMRRITNACLDRDFKSF</sequence>
<dbReference type="EMBL" id="QGKY02001250">
    <property type="protein sequence ID" value="KAF2563003.1"/>
    <property type="molecule type" value="Genomic_DNA"/>
</dbReference>
<gene>
    <name evidence="1" type="ORF">F2Q70_00014037</name>
</gene>
<evidence type="ECO:0000313" key="1">
    <source>
        <dbReference type="EMBL" id="KAF2563003.1"/>
    </source>
</evidence>
<comment type="caution">
    <text evidence="1">The sequence shown here is derived from an EMBL/GenBank/DDBJ whole genome shotgun (WGS) entry which is preliminary data.</text>
</comment>
<reference evidence="1" key="1">
    <citation type="submission" date="2019-12" db="EMBL/GenBank/DDBJ databases">
        <title>Genome sequencing and annotation of Brassica cretica.</title>
        <authorList>
            <person name="Studholme D.J."/>
            <person name="Sarris P.F."/>
        </authorList>
    </citation>
    <scope>NUCLEOTIDE SEQUENCE</scope>
    <source>
        <strain evidence="1">PFS-102/07</strain>
        <tissue evidence="1">Leaf</tissue>
    </source>
</reference>
<dbReference type="PANTHER" id="PTHR14379">
    <property type="entry name" value="LIMKAIN B LKAP"/>
    <property type="match status" value="1"/>
</dbReference>
<dbReference type="InterPro" id="IPR024768">
    <property type="entry name" value="Marf1"/>
</dbReference>
<proteinExistence type="predicted"/>
<dbReference type="AlphaFoldDB" id="A0A8S9HYA4"/>